<keyword evidence="7" id="KW-0326">Glycosidase</keyword>
<comment type="caution">
    <text evidence="10">The sequence shown here is derived from an EMBL/GenBank/DDBJ whole genome shotgun (WGS) entry which is preliminary data.</text>
</comment>
<keyword evidence="11" id="KW-1185">Reference proteome</keyword>
<dbReference type="Proteomes" id="UP000255207">
    <property type="component" value="Unassembled WGS sequence"/>
</dbReference>
<feature type="region of interest" description="Disordered" evidence="8">
    <location>
        <begin position="235"/>
        <end position="256"/>
    </location>
</feature>
<organism evidence="10 11">
    <name type="scientific">Bosea caraganae</name>
    <dbReference type="NCBI Taxonomy" id="2763117"/>
    <lineage>
        <taxon>Bacteria</taxon>
        <taxon>Pseudomonadati</taxon>
        <taxon>Pseudomonadota</taxon>
        <taxon>Alphaproteobacteria</taxon>
        <taxon>Hyphomicrobiales</taxon>
        <taxon>Boseaceae</taxon>
        <taxon>Bosea</taxon>
    </lineage>
</organism>
<sequence length="256" mass="27855">MQKAFDFGAGAELAAMRDRLRQAASPLPGIPRRAPVGQMVKSMLGCRTRDTVSLAAYNRLLVRYPGWSELAAAPAKAVEAMIADVTFPESKAEQIAQALQLIGKSHPDFDLSFLAQWPVERALAWLEELPGVGRKVAASTLNFSTLAMPAFVLDTHVLRILRHCGFISAKTDDALPAYAIVMPALAGWSAAELAEFHVLLKHLGQSICRKGRENCTICPLDRVCREALRKARAARSSNTETGVSRSPAGRLRPRQA</sequence>
<proteinExistence type="predicted"/>
<dbReference type="GO" id="GO:0019104">
    <property type="term" value="F:DNA N-glycosylase activity"/>
    <property type="evidence" value="ECO:0007669"/>
    <property type="project" value="TreeGrafter"/>
</dbReference>
<keyword evidence="1" id="KW-0004">4Fe-4S</keyword>
<evidence type="ECO:0000256" key="7">
    <source>
        <dbReference type="ARBA" id="ARBA00023295"/>
    </source>
</evidence>
<feature type="compositionally biased region" description="Polar residues" evidence="8">
    <location>
        <begin position="235"/>
        <end position="244"/>
    </location>
</feature>
<dbReference type="EMBL" id="QQTP01000007">
    <property type="protein sequence ID" value="RDJ24254.1"/>
    <property type="molecule type" value="Genomic_DNA"/>
</dbReference>
<gene>
    <name evidence="10" type="ORF">DWE98_15245</name>
</gene>
<dbReference type="AlphaFoldDB" id="A0A370L592"/>
<evidence type="ECO:0000256" key="5">
    <source>
        <dbReference type="ARBA" id="ARBA00023004"/>
    </source>
</evidence>
<evidence type="ECO:0000256" key="1">
    <source>
        <dbReference type="ARBA" id="ARBA00022485"/>
    </source>
</evidence>
<dbReference type="Pfam" id="PF00730">
    <property type="entry name" value="HhH-GPD"/>
    <property type="match status" value="1"/>
</dbReference>
<evidence type="ECO:0000256" key="3">
    <source>
        <dbReference type="ARBA" id="ARBA00022763"/>
    </source>
</evidence>
<keyword evidence="2" id="KW-0479">Metal-binding</keyword>
<protein>
    <submittedName>
        <fullName evidence="10">Endonuclease</fullName>
    </submittedName>
</protein>
<feature type="domain" description="HhH-GPD" evidence="9">
    <location>
        <begin position="44"/>
        <end position="206"/>
    </location>
</feature>
<evidence type="ECO:0000256" key="8">
    <source>
        <dbReference type="SAM" id="MobiDB-lite"/>
    </source>
</evidence>
<dbReference type="PANTHER" id="PTHR10359">
    <property type="entry name" value="A/G-SPECIFIC ADENINE GLYCOSYLASE/ENDONUCLEASE III"/>
    <property type="match status" value="1"/>
</dbReference>
<dbReference type="GO" id="GO:0046872">
    <property type="term" value="F:metal ion binding"/>
    <property type="evidence" value="ECO:0007669"/>
    <property type="project" value="UniProtKB-KW"/>
</dbReference>
<dbReference type="SMART" id="SM00478">
    <property type="entry name" value="ENDO3c"/>
    <property type="match status" value="1"/>
</dbReference>
<reference evidence="11" key="1">
    <citation type="submission" date="2018-07" db="EMBL/GenBank/DDBJ databases">
        <authorList>
            <person name="Safronova V.I."/>
            <person name="Chirak E.R."/>
            <person name="Sazanova A.L."/>
        </authorList>
    </citation>
    <scope>NUCLEOTIDE SEQUENCE [LARGE SCALE GENOMIC DNA]</scope>
    <source>
        <strain evidence="11">RCAM04685</strain>
    </source>
</reference>
<dbReference type="InterPro" id="IPR003265">
    <property type="entry name" value="HhH-GPD_domain"/>
</dbReference>
<dbReference type="Gene3D" id="1.10.340.30">
    <property type="entry name" value="Hypothetical protein, domain 2"/>
    <property type="match status" value="1"/>
</dbReference>
<evidence type="ECO:0000256" key="4">
    <source>
        <dbReference type="ARBA" id="ARBA00022801"/>
    </source>
</evidence>
<dbReference type="PANTHER" id="PTHR10359:SF18">
    <property type="entry name" value="ENDONUCLEASE III"/>
    <property type="match status" value="1"/>
</dbReference>
<keyword evidence="3" id="KW-0227">DNA damage</keyword>
<keyword evidence="5" id="KW-0408">Iron</keyword>
<evidence type="ECO:0000313" key="11">
    <source>
        <dbReference type="Proteomes" id="UP000255207"/>
    </source>
</evidence>
<keyword evidence="10" id="KW-0540">Nuclease</keyword>
<evidence type="ECO:0000256" key="6">
    <source>
        <dbReference type="ARBA" id="ARBA00023014"/>
    </source>
</evidence>
<keyword evidence="4" id="KW-0378">Hydrolase</keyword>
<name>A0A370L592_9HYPH</name>
<dbReference type="PIRSF" id="PIRSF001435">
    <property type="entry name" value="Nth"/>
    <property type="match status" value="1"/>
</dbReference>
<dbReference type="GO" id="GO:0004519">
    <property type="term" value="F:endonuclease activity"/>
    <property type="evidence" value="ECO:0007669"/>
    <property type="project" value="UniProtKB-KW"/>
</dbReference>
<dbReference type="OrthoDB" id="9800977at2"/>
<keyword evidence="6" id="KW-0411">Iron-sulfur</keyword>
<evidence type="ECO:0000313" key="10">
    <source>
        <dbReference type="EMBL" id="RDJ24254.1"/>
    </source>
</evidence>
<evidence type="ECO:0000259" key="9">
    <source>
        <dbReference type="SMART" id="SM00478"/>
    </source>
</evidence>
<dbReference type="GO" id="GO:0051539">
    <property type="term" value="F:4 iron, 4 sulfur cluster binding"/>
    <property type="evidence" value="ECO:0007669"/>
    <property type="project" value="UniProtKB-KW"/>
</dbReference>
<dbReference type="InterPro" id="IPR011257">
    <property type="entry name" value="DNA_glycosylase"/>
</dbReference>
<evidence type="ECO:0000256" key="2">
    <source>
        <dbReference type="ARBA" id="ARBA00022723"/>
    </source>
</evidence>
<dbReference type="SUPFAM" id="SSF48150">
    <property type="entry name" value="DNA-glycosylase"/>
    <property type="match status" value="1"/>
</dbReference>
<dbReference type="CDD" id="cd00056">
    <property type="entry name" value="ENDO3c"/>
    <property type="match status" value="1"/>
</dbReference>
<dbReference type="Gene3D" id="1.10.1670.10">
    <property type="entry name" value="Helix-hairpin-Helix base-excision DNA repair enzymes (C-terminal)"/>
    <property type="match status" value="1"/>
</dbReference>
<keyword evidence="10" id="KW-0255">Endonuclease</keyword>
<dbReference type="GO" id="GO:0006285">
    <property type="term" value="P:base-excision repair, AP site formation"/>
    <property type="evidence" value="ECO:0007669"/>
    <property type="project" value="TreeGrafter"/>
</dbReference>
<accession>A0A370L592</accession>
<dbReference type="RefSeq" id="WP_114830112.1">
    <property type="nucleotide sequence ID" value="NZ_QQTO01000007.1"/>
</dbReference>
<dbReference type="InterPro" id="IPR023170">
    <property type="entry name" value="HhH_base_excis_C"/>
</dbReference>